<feature type="transmembrane region" description="Helical" evidence="1">
    <location>
        <begin position="27"/>
        <end position="45"/>
    </location>
</feature>
<dbReference type="EMBL" id="CP042905">
    <property type="protein sequence ID" value="QEE14357.1"/>
    <property type="molecule type" value="Genomic_DNA"/>
</dbReference>
<accession>A0A5B9D6D6</accession>
<dbReference type="KEGG" id="psyt:DSAG12_00170"/>
<protein>
    <submittedName>
        <fullName evidence="2">Uncharacterized protein</fullName>
    </submittedName>
</protein>
<evidence type="ECO:0000313" key="3">
    <source>
        <dbReference type="Proteomes" id="UP000321408"/>
    </source>
</evidence>
<reference evidence="2 3" key="2">
    <citation type="journal article" date="2024" name="Int. J. Syst. Evol. Microbiol.">
        <title>Promethearchaeum syntrophicum gen. nov., sp. nov., an anaerobic, obligately syntrophic archaeon, the first isolate of the lineage 'Asgard' archaea, and proposal of the new archaeal phylum Promethearchaeota phyl. nov. and kingdom Promethearchaeati regn. nov.</title>
        <authorList>
            <person name="Imachi H."/>
            <person name="Nobu M.K."/>
            <person name="Kato S."/>
            <person name="Takaki Y."/>
            <person name="Miyazaki M."/>
            <person name="Miyata M."/>
            <person name="Ogawara M."/>
            <person name="Saito Y."/>
            <person name="Sakai S."/>
            <person name="Tahara Y.O."/>
            <person name="Takano Y."/>
            <person name="Tasumi E."/>
            <person name="Uematsu K."/>
            <person name="Yoshimura T."/>
            <person name="Itoh T."/>
            <person name="Ohkuma M."/>
            <person name="Takai K."/>
        </authorList>
    </citation>
    <scope>NUCLEOTIDE SEQUENCE [LARGE SCALE GENOMIC DNA]</scope>
    <source>
        <strain evidence="2 3">MK-D1</strain>
    </source>
</reference>
<dbReference type="RefSeq" id="WP_147661314.1">
    <property type="nucleotide sequence ID" value="NZ_CP042905.2"/>
</dbReference>
<gene>
    <name evidence="2" type="ORF">DSAG12_00170</name>
</gene>
<name>A0A5B9D6D6_9ARCH</name>
<evidence type="ECO:0000256" key="1">
    <source>
        <dbReference type="SAM" id="Phobius"/>
    </source>
</evidence>
<dbReference type="AlphaFoldDB" id="A0A5B9D6D6"/>
<evidence type="ECO:0000313" key="2">
    <source>
        <dbReference type="EMBL" id="QEE14357.1"/>
    </source>
</evidence>
<keyword evidence="1" id="KW-0812">Transmembrane</keyword>
<dbReference type="Proteomes" id="UP000321408">
    <property type="component" value="Chromosome"/>
</dbReference>
<organism evidence="2 3">
    <name type="scientific">Promethearchaeum syntrophicum</name>
    <dbReference type="NCBI Taxonomy" id="2594042"/>
    <lineage>
        <taxon>Archaea</taxon>
        <taxon>Promethearchaeati</taxon>
        <taxon>Promethearchaeota</taxon>
        <taxon>Promethearchaeia</taxon>
        <taxon>Promethearchaeales</taxon>
        <taxon>Promethearchaeaceae</taxon>
        <taxon>Promethearchaeum</taxon>
    </lineage>
</organism>
<keyword evidence="3" id="KW-1185">Reference proteome</keyword>
<dbReference type="GeneID" id="41328174"/>
<feature type="transmembrane region" description="Helical" evidence="1">
    <location>
        <begin position="51"/>
        <end position="71"/>
    </location>
</feature>
<reference evidence="2 3" key="1">
    <citation type="journal article" date="2020" name="Nature">
        <title>Isolation of an archaeon at the prokaryote-eukaryote interface.</title>
        <authorList>
            <person name="Imachi H."/>
            <person name="Nobu M.K."/>
            <person name="Nakahara N."/>
            <person name="Morono Y."/>
            <person name="Ogawara M."/>
            <person name="Takaki Y."/>
            <person name="Takano Y."/>
            <person name="Uematsu K."/>
            <person name="Ikuta T."/>
            <person name="Ito M."/>
            <person name="Matsui Y."/>
            <person name="Miyazaki M."/>
            <person name="Murata K."/>
            <person name="Saito Y."/>
            <person name="Sakai S."/>
            <person name="Song C."/>
            <person name="Tasumi E."/>
            <person name="Yamanaka Y."/>
            <person name="Yamaguchi T."/>
            <person name="Kamagata Y."/>
            <person name="Tamaki H."/>
            <person name="Takai K."/>
        </authorList>
    </citation>
    <scope>NUCLEOTIDE SEQUENCE [LARGE SCALE GENOMIC DNA]</scope>
    <source>
        <strain evidence="2 3">MK-D1</strain>
    </source>
</reference>
<keyword evidence="1" id="KW-0472">Membrane</keyword>
<proteinExistence type="predicted"/>
<sequence length="142" mass="16561">MTFSIKNIFTSKFIGQQLSRLRMGQSYYSLLIASINAVMLVKIAYPTIELNYILVFVPFLLLCTVFVGYFLDHHNINSLDTLKSNEMAHRFLNTGDLKNQEFQLLQTKILIEALNSIKDGKKLEFLEIEEKYNNYVKKWKSP</sequence>
<keyword evidence="1" id="KW-1133">Transmembrane helix</keyword>